<dbReference type="OrthoDB" id="10000000at2"/>
<dbReference type="GeneID" id="93100770"/>
<sequence>MLGLLSGTSLLTQAQPQYVEPAIKIGVFDSEGNPIDKPKVIVYDSLHRFVKEEVVNKTDFKGQIKKIEIQNFGTYYLQFSKEGYEPIEEVRVTWKNDMVNRSPIVKMKLLNASKSLSWMWWGIGAVMLLMALQGYKIFRKKYNNKNL</sequence>
<name>A0A7W6HUG1_9BACT</name>
<keyword evidence="1" id="KW-0812">Transmembrane</keyword>
<comment type="caution">
    <text evidence="2">The sequence shown here is derived from an EMBL/GenBank/DDBJ whole genome shotgun (WGS) entry which is preliminary data.</text>
</comment>
<dbReference type="SUPFAM" id="SSF49464">
    <property type="entry name" value="Carboxypeptidase regulatory domain-like"/>
    <property type="match status" value="1"/>
</dbReference>
<protein>
    <recommendedName>
        <fullName evidence="4">Carboxypeptidase regulatory-like domain-containing protein</fullName>
    </recommendedName>
</protein>
<dbReference type="RefSeq" id="WP_151411480.1">
    <property type="nucleotide sequence ID" value="NZ_BMOZ01000001.1"/>
</dbReference>
<proteinExistence type="predicted"/>
<evidence type="ECO:0000313" key="3">
    <source>
        <dbReference type="Proteomes" id="UP000546007"/>
    </source>
</evidence>
<keyword evidence="1" id="KW-1133">Transmembrane helix</keyword>
<dbReference type="AlphaFoldDB" id="A0A7W6HUG1"/>
<dbReference type="InterPro" id="IPR008969">
    <property type="entry name" value="CarboxyPept-like_regulatory"/>
</dbReference>
<organism evidence="2 3">
    <name type="scientific">Butyricimonas faecihominis</name>
    <dbReference type="NCBI Taxonomy" id="1472416"/>
    <lineage>
        <taxon>Bacteria</taxon>
        <taxon>Pseudomonadati</taxon>
        <taxon>Bacteroidota</taxon>
        <taxon>Bacteroidia</taxon>
        <taxon>Bacteroidales</taxon>
        <taxon>Odoribacteraceae</taxon>
        <taxon>Butyricimonas</taxon>
    </lineage>
</organism>
<evidence type="ECO:0000313" key="2">
    <source>
        <dbReference type="EMBL" id="MBB4024554.1"/>
    </source>
</evidence>
<evidence type="ECO:0000256" key="1">
    <source>
        <dbReference type="SAM" id="Phobius"/>
    </source>
</evidence>
<evidence type="ECO:0008006" key="4">
    <source>
        <dbReference type="Google" id="ProtNLM"/>
    </source>
</evidence>
<feature type="transmembrane region" description="Helical" evidence="1">
    <location>
        <begin position="118"/>
        <end position="138"/>
    </location>
</feature>
<keyword evidence="1" id="KW-0472">Membrane</keyword>
<reference evidence="2 3" key="1">
    <citation type="submission" date="2020-08" db="EMBL/GenBank/DDBJ databases">
        <title>Genomic Encyclopedia of Type Strains, Phase IV (KMG-IV): sequencing the most valuable type-strain genomes for metagenomic binning, comparative biology and taxonomic classification.</title>
        <authorList>
            <person name="Goeker M."/>
        </authorList>
    </citation>
    <scope>NUCLEOTIDE SEQUENCE [LARGE SCALE GENOMIC DNA]</scope>
    <source>
        <strain evidence="2 3">DSM 105721</strain>
    </source>
</reference>
<keyword evidence="3" id="KW-1185">Reference proteome</keyword>
<dbReference type="Proteomes" id="UP000546007">
    <property type="component" value="Unassembled WGS sequence"/>
</dbReference>
<gene>
    <name evidence="2" type="ORF">GGR14_000315</name>
</gene>
<accession>A0A7W6HUG1</accession>
<dbReference type="EMBL" id="JACIES010000001">
    <property type="protein sequence ID" value="MBB4024554.1"/>
    <property type="molecule type" value="Genomic_DNA"/>
</dbReference>
<dbReference type="Gene3D" id="2.60.40.1120">
    <property type="entry name" value="Carboxypeptidase-like, regulatory domain"/>
    <property type="match status" value="1"/>
</dbReference>